<dbReference type="PANTHER" id="PTHR11530:SF11">
    <property type="entry name" value="D-ASPARTATE OXIDASE"/>
    <property type="match status" value="1"/>
</dbReference>
<dbReference type="GO" id="GO:0003884">
    <property type="term" value="F:D-amino-acid oxidase activity"/>
    <property type="evidence" value="ECO:0007669"/>
    <property type="project" value="InterPro"/>
</dbReference>
<dbReference type="Pfam" id="PF01266">
    <property type="entry name" value="DAO"/>
    <property type="match status" value="1"/>
</dbReference>
<dbReference type="SUPFAM" id="SSF51971">
    <property type="entry name" value="Nucleotide-binding domain"/>
    <property type="match status" value="1"/>
</dbReference>
<keyword evidence="3" id="KW-0285">Flavoprotein</keyword>
<dbReference type="STRING" id="71717.A0A4Y7T710"/>
<comment type="cofactor">
    <cofactor evidence="1 6">
        <name>FAD</name>
        <dbReference type="ChEBI" id="CHEBI:57692"/>
    </cofactor>
</comment>
<evidence type="ECO:0000256" key="3">
    <source>
        <dbReference type="ARBA" id="ARBA00022630"/>
    </source>
</evidence>
<dbReference type="Gene3D" id="3.40.50.720">
    <property type="entry name" value="NAD(P)-binding Rossmann-like Domain"/>
    <property type="match status" value="1"/>
</dbReference>
<evidence type="ECO:0000256" key="1">
    <source>
        <dbReference type="ARBA" id="ARBA00001974"/>
    </source>
</evidence>
<dbReference type="PANTHER" id="PTHR11530">
    <property type="entry name" value="D-AMINO ACID OXIDASE"/>
    <property type="match status" value="1"/>
</dbReference>
<protein>
    <submittedName>
        <fullName evidence="8">D-amino-acid oxidase</fullName>
    </submittedName>
</protein>
<feature type="domain" description="FAD dependent oxidoreductase" evidence="7">
    <location>
        <begin position="14"/>
        <end position="371"/>
    </location>
</feature>
<dbReference type="InterPro" id="IPR023209">
    <property type="entry name" value="DAO"/>
</dbReference>
<accession>A0A4Y7T710</accession>
<dbReference type="AlphaFoldDB" id="A0A4Y7T710"/>
<dbReference type="Proteomes" id="UP000298030">
    <property type="component" value="Unassembled WGS sequence"/>
</dbReference>
<evidence type="ECO:0000259" key="7">
    <source>
        <dbReference type="Pfam" id="PF01266"/>
    </source>
</evidence>
<dbReference type="OrthoDB" id="2015447at2759"/>
<evidence type="ECO:0000256" key="5">
    <source>
        <dbReference type="ARBA" id="ARBA00023002"/>
    </source>
</evidence>
<keyword evidence="4 6" id="KW-0274">FAD</keyword>
<evidence type="ECO:0000256" key="6">
    <source>
        <dbReference type="PIRSR" id="PIRSR000189-1"/>
    </source>
</evidence>
<reference evidence="8 9" key="1">
    <citation type="journal article" date="2019" name="Nat. Ecol. Evol.">
        <title>Megaphylogeny resolves global patterns of mushroom evolution.</title>
        <authorList>
            <person name="Varga T."/>
            <person name="Krizsan K."/>
            <person name="Foldi C."/>
            <person name="Dima B."/>
            <person name="Sanchez-Garcia M."/>
            <person name="Sanchez-Ramirez S."/>
            <person name="Szollosi G.J."/>
            <person name="Szarkandi J.G."/>
            <person name="Papp V."/>
            <person name="Albert L."/>
            <person name="Andreopoulos W."/>
            <person name="Angelini C."/>
            <person name="Antonin V."/>
            <person name="Barry K.W."/>
            <person name="Bougher N.L."/>
            <person name="Buchanan P."/>
            <person name="Buyck B."/>
            <person name="Bense V."/>
            <person name="Catcheside P."/>
            <person name="Chovatia M."/>
            <person name="Cooper J."/>
            <person name="Damon W."/>
            <person name="Desjardin D."/>
            <person name="Finy P."/>
            <person name="Geml J."/>
            <person name="Haridas S."/>
            <person name="Hughes K."/>
            <person name="Justo A."/>
            <person name="Karasinski D."/>
            <person name="Kautmanova I."/>
            <person name="Kiss B."/>
            <person name="Kocsube S."/>
            <person name="Kotiranta H."/>
            <person name="LaButti K.M."/>
            <person name="Lechner B.E."/>
            <person name="Liimatainen K."/>
            <person name="Lipzen A."/>
            <person name="Lukacs Z."/>
            <person name="Mihaltcheva S."/>
            <person name="Morgado L.N."/>
            <person name="Niskanen T."/>
            <person name="Noordeloos M.E."/>
            <person name="Ohm R.A."/>
            <person name="Ortiz-Santana B."/>
            <person name="Ovrebo C."/>
            <person name="Racz N."/>
            <person name="Riley R."/>
            <person name="Savchenko A."/>
            <person name="Shiryaev A."/>
            <person name="Soop K."/>
            <person name="Spirin V."/>
            <person name="Szebenyi C."/>
            <person name="Tomsovsky M."/>
            <person name="Tulloss R.E."/>
            <person name="Uehling J."/>
            <person name="Grigoriev I.V."/>
            <person name="Vagvolgyi C."/>
            <person name="Papp T."/>
            <person name="Martin F.M."/>
            <person name="Miettinen O."/>
            <person name="Hibbett D.S."/>
            <person name="Nagy L.G."/>
        </authorList>
    </citation>
    <scope>NUCLEOTIDE SEQUENCE [LARGE SCALE GENOMIC DNA]</scope>
    <source>
        <strain evidence="8 9">FP101781</strain>
    </source>
</reference>
<dbReference type="EMBL" id="QPFP01000025">
    <property type="protein sequence ID" value="TEB29963.1"/>
    <property type="molecule type" value="Genomic_DNA"/>
</dbReference>
<organism evidence="8 9">
    <name type="scientific">Coprinellus micaceus</name>
    <name type="common">Glistening ink-cap mushroom</name>
    <name type="synonym">Coprinus micaceus</name>
    <dbReference type="NCBI Taxonomy" id="71717"/>
    <lineage>
        <taxon>Eukaryota</taxon>
        <taxon>Fungi</taxon>
        <taxon>Dikarya</taxon>
        <taxon>Basidiomycota</taxon>
        <taxon>Agaricomycotina</taxon>
        <taxon>Agaricomycetes</taxon>
        <taxon>Agaricomycetidae</taxon>
        <taxon>Agaricales</taxon>
        <taxon>Agaricineae</taxon>
        <taxon>Psathyrellaceae</taxon>
        <taxon>Coprinellus</taxon>
    </lineage>
</organism>
<dbReference type="GO" id="GO:0071949">
    <property type="term" value="F:FAD binding"/>
    <property type="evidence" value="ECO:0007669"/>
    <property type="project" value="InterPro"/>
</dbReference>
<comment type="similarity">
    <text evidence="2">Belongs to the DAMOX/DASOX family.</text>
</comment>
<dbReference type="InterPro" id="IPR006076">
    <property type="entry name" value="FAD-dep_OxRdtase"/>
</dbReference>
<keyword evidence="5" id="KW-0560">Oxidoreductase</keyword>
<dbReference type="Gene3D" id="3.30.9.10">
    <property type="entry name" value="D-Amino Acid Oxidase, subunit A, domain 2"/>
    <property type="match status" value="1"/>
</dbReference>
<dbReference type="SUPFAM" id="SSF54373">
    <property type="entry name" value="FAD-linked reductases, C-terminal domain"/>
    <property type="match status" value="1"/>
</dbReference>
<comment type="caution">
    <text evidence="8">The sequence shown here is derived from an EMBL/GenBank/DDBJ whole genome shotgun (WGS) entry which is preliminary data.</text>
</comment>
<sequence>MSNETKTPAQKPPIVVLGAGVIGLTTALRVQEQGKYDVAVVAETLPTDPLTIRYTSHWAGAHHVYSGRDPTTFQHKLEVDTFKKLWELSAHGTDTEKYFLRIDEAEYFHDEDGAATTPLKDMPNFRVLPKEELLAGAKSGVKFSTVTIDTPVYLNHLLERFIALGGKVIRGSLLHINQMIEGGAKIFEGGHSAMGNVANAPVAVINCTGIGARLLGGVEDSKVYPVRGQTCILNAPWMRFGRTLYVDDTGAFTYIIPRRSGDVIVGGTRGKHDWHGLARPETTTDILTRGLALCPELASPEVRAQREPTVDDLRALLVGEGCGLRPYREGGIRIETEWTEGVGGRGKVPIVHNYGHGGAGYQVSWASANIALKLLEDALVQL</sequence>
<evidence type="ECO:0000256" key="2">
    <source>
        <dbReference type="ARBA" id="ARBA00006730"/>
    </source>
</evidence>
<dbReference type="PIRSF" id="PIRSF000189">
    <property type="entry name" value="D-aa_oxidase"/>
    <property type="match status" value="1"/>
</dbReference>
<feature type="binding site" evidence="6">
    <location>
        <begin position="55"/>
        <end position="56"/>
    </location>
    <ligand>
        <name>FAD</name>
        <dbReference type="ChEBI" id="CHEBI:57692"/>
    </ligand>
</feature>
<keyword evidence="9" id="KW-1185">Reference proteome</keyword>
<evidence type="ECO:0000313" key="9">
    <source>
        <dbReference type="Proteomes" id="UP000298030"/>
    </source>
</evidence>
<proteinExistence type="inferred from homology"/>
<evidence type="ECO:0000256" key="4">
    <source>
        <dbReference type="ARBA" id="ARBA00022827"/>
    </source>
</evidence>
<dbReference type="GO" id="GO:0005737">
    <property type="term" value="C:cytoplasm"/>
    <property type="evidence" value="ECO:0007669"/>
    <property type="project" value="TreeGrafter"/>
</dbReference>
<gene>
    <name evidence="8" type="ORF">FA13DRAFT_604273</name>
</gene>
<feature type="binding site" evidence="6">
    <location>
        <position position="254"/>
    </location>
    <ligand>
        <name>D-dopa</name>
        <dbReference type="ChEBI" id="CHEBI:149689"/>
    </ligand>
</feature>
<name>A0A4Y7T710_COPMI</name>
<feature type="binding site" evidence="6">
    <location>
        <position position="208"/>
    </location>
    <ligand>
        <name>FAD</name>
        <dbReference type="ChEBI" id="CHEBI:57692"/>
    </ligand>
</feature>
<dbReference type="GO" id="GO:0019478">
    <property type="term" value="P:D-amino acid catabolic process"/>
    <property type="evidence" value="ECO:0007669"/>
    <property type="project" value="TreeGrafter"/>
</dbReference>
<feature type="binding site" evidence="6">
    <location>
        <position position="358"/>
    </location>
    <ligand>
        <name>D-dopa</name>
        <dbReference type="ChEBI" id="CHEBI:149689"/>
    </ligand>
</feature>
<feature type="binding site" evidence="6">
    <location>
        <position position="325"/>
    </location>
    <ligand>
        <name>D-dopa</name>
        <dbReference type="ChEBI" id="CHEBI:149689"/>
    </ligand>
</feature>
<evidence type="ECO:0000313" key="8">
    <source>
        <dbReference type="EMBL" id="TEB29963.1"/>
    </source>
</evidence>